<name>A0A0P1J686_9VIRU</name>
<evidence type="ECO:0000313" key="3">
    <source>
        <dbReference type="EMBL" id="AVG18919.1"/>
    </source>
</evidence>
<feature type="region of interest" description="Disordered" evidence="1">
    <location>
        <begin position="80"/>
        <end position="112"/>
    </location>
</feature>
<evidence type="ECO:0000313" key="4">
    <source>
        <dbReference type="EMBL" id="CUR70739.1"/>
    </source>
</evidence>
<reference evidence="4" key="1">
    <citation type="submission" date="2015-09" db="EMBL/GenBank/DDBJ databases">
        <authorList>
            <consortium name="Swine Surveillance"/>
        </authorList>
    </citation>
    <scope>NUCLEOTIDE SEQUENCE</scope>
    <source>
        <strain evidence="4">Zhucheng2</strain>
    </source>
</reference>
<evidence type="ECO:0000256" key="2">
    <source>
        <dbReference type="SAM" id="Phobius"/>
    </source>
</evidence>
<proteinExistence type="predicted"/>
<accession>A0A0P1J686</accession>
<reference evidence="4" key="2">
    <citation type="submission" date="2015-10" db="EMBL/GenBank/DDBJ databases">
        <title>First Report of Nanovirus in Nicotiana tabacum in Shandong province of China.</title>
        <authorList>
            <person name="Yang J.G."/>
            <person name="Wang S.P."/>
            <person name="Wang S.K."/>
            <person name="Liu W."/>
            <person name="Li F.F."/>
        </authorList>
    </citation>
    <scope>NUCLEOTIDE SEQUENCE</scope>
    <source>
        <strain evidence="4">Zhucheng2</strain>
    </source>
</reference>
<keyword evidence="2" id="KW-1133">Transmembrane helix</keyword>
<gene>
    <name evidence="4" type="primary">M</name>
</gene>
<reference evidence="3" key="3">
    <citation type="submission" date="2017-09" db="EMBL/GenBank/DDBJ databases">
        <title>First Report of Milk vetch dwarf virus infect Nicotiana tabacum in Gansu province of China.</title>
        <authorList>
            <person name="Zhang J."/>
            <person name="Zhang S.B."/>
            <person name="Yang J.G."/>
            <person name="Yu H.M."/>
            <person name="Wang S.P."/>
        </authorList>
    </citation>
    <scope>NUCLEOTIDE SEQUENCE</scope>
    <source>
        <strain evidence="3">GSZN</strain>
    </source>
</reference>
<feature type="compositionally biased region" description="Basic and acidic residues" evidence="1">
    <location>
        <begin position="86"/>
        <end position="97"/>
    </location>
</feature>
<evidence type="ECO:0000256" key="1">
    <source>
        <dbReference type="SAM" id="MobiDB-lite"/>
    </source>
</evidence>
<keyword evidence="2" id="KW-0812">Transmembrane</keyword>
<keyword evidence="2" id="KW-0472">Membrane</keyword>
<dbReference type="EMBL" id="MG012219">
    <property type="protein sequence ID" value="AVG18919.1"/>
    <property type="molecule type" value="Genomic_DNA"/>
</dbReference>
<dbReference type="EMBL" id="LN890466">
    <property type="protein sequence ID" value="CUR70739.1"/>
    <property type="molecule type" value="Genomic_DNA"/>
</dbReference>
<organism evidence="4">
    <name type="scientific">Milk vetch dwarf virus</name>
    <dbReference type="NCBI Taxonomy" id="67585"/>
    <lineage>
        <taxon>Viruses</taxon>
        <taxon>Monodnaviria</taxon>
        <taxon>Shotokuvirae</taxon>
        <taxon>Cressdnaviricota</taxon>
        <taxon>Arfiviricetes</taxon>
        <taxon>Mulpavirales</taxon>
        <taxon>Nanoviridae</taxon>
        <taxon>Nanovirus</taxon>
        <taxon>Nanovirus astragali</taxon>
    </lineage>
</organism>
<protein>
    <submittedName>
        <fullName evidence="4">Movement protein</fullName>
    </submittedName>
</protein>
<feature type="transmembrane region" description="Helical" evidence="2">
    <location>
        <begin position="24"/>
        <end position="51"/>
    </location>
</feature>
<sequence length="112" mass="12717">MADPGYYQGYQDDGDIDAQKRHQALYLIGIIILIMVCIIILWVCIMLACYIPGFLKKTMETWLSSSSMMKRRLASTITRTPFEATGPERERNWDARRQSNPAPSQPSNGGVF</sequence>
<feature type="compositionally biased region" description="Polar residues" evidence="1">
    <location>
        <begin position="98"/>
        <end position="112"/>
    </location>
</feature>